<dbReference type="GO" id="GO:0016477">
    <property type="term" value="P:cell migration"/>
    <property type="evidence" value="ECO:0007669"/>
    <property type="project" value="TreeGrafter"/>
</dbReference>
<dbReference type="InterPro" id="IPR033494">
    <property type="entry name" value="NUDE"/>
</dbReference>
<evidence type="ECO:0000256" key="6">
    <source>
        <dbReference type="ARBA" id="ARBA00023054"/>
    </source>
</evidence>
<dbReference type="Proteomes" id="UP001153620">
    <property type="component" value="Chromosome 3"/>
</dbReference>
<dbReference type="Gene3D" id="6.10.250.1080">
    <property type="match status" value="1"/>
</dbReference>
<dbReference type="EMBL" id="OU895879">
    <property type="protein sequence ID" value="CAG9807796.1"/>
    <property type="molecule type" value="Genomic_DNA"/>
</dbReference>
<keyword evidence="6 8" id="KW-0175">Coiled coil</keyword>
<dbReference type="GO" id="GO:0005813">
    <property type="term" value="C:centrosome"/>
    <property type="evidence" value="ECO:0007669"/>
    <property type="project" value="UniProtKB-SubCell"/>
</dbReference>
<evidence type="ECO:0000256" key="5">
    <source>
        <dbReference type="ARBA" id="ARBA00022701"/>
    </source>
</evidence>
<evidence type="ECO:0000256" key="7">
    <source>
        <dbReference type="ARBA" id="ARBA00023212"/>
    </source>
</evidence>
<evidence type="ECO:0000256" key="2">
    <source>
        <dbReference type="ARBA" id="ARBA00004300"/>
    </source>
</evidence>
<evidence type="ECO:0000256" key="1">
    <source>
        <dbReference type="ARBA" id="ARBA00004186"/>
    </source>
</evidence>
<evidence type="ECO:0000256" key="4">
    <source>
        <dbReference type="ARBA" id="ARBA00022490"/>
    </source>
</evidence>
<reference evidence="10" key="1">
    <citation type="submission" date="2022-01" db="EMBL/GenBank/DDBJ databases">
        <authorList>
            <person name="King R."/>
        </authorList>
    </citation>
    <scope>NUCLEOTIDE SEQUENCE</scope>
</reference>
<dbReference type="GO" id="GO:0051642">
    <property type="term" value="P:centrosome localization"/>
    <property type="evidence" value="ECO:0007669"/>
    <property type="project" value="TreeGrafter"/>
</dbReference>
<dbReference type="AlphaFoldDB" id="A0A9N9S1T9"/>
<keyword evidence="4" id="KW-0963">Cytoplasm</keyword>
<accession>A0A9N9S1T9</accession>
<dbReference type="GO" id="GO:0005871">
    <property type="term" value="C:kinesin complex"/>
    <property type="evidence" value="ECO:0007669"/>
    <property type="project" value="TreeGrafter"/>
</dbReference>
<dbReference type="GO" id="GO:0005819">
    <property type="term" value="C:spindle"/>
    <property type="evidence" value="ECO:0007669"/>
    <property type="project" value="UniProtKB-SubCell"/>
</dbReference>
<dbReference type="PANTHER" id="PTHR10921:SF1">
    <property type="entry name" value="NUCLEAR DISTRIBUTION PROTEIN NUDE HOMOLOG"/>
    <property type="match status" value="1"/>
</dbReference>
<feature type="domain" description="NUDE" evidence="9">
    <location>
        <begin position="132"/>
        <end position="266"/>
    </location>
</feature>
<dbReference type="Pfam" id="PF04880">
    <property type="entry name" value="NUDE_C"/>
    <property type="match status" value="1"/>
</dbReference>
<dbReference type="GO" id="GO:0000132">
    <property type="term" value="P:establishment of mitotic spindle orientation"/>
    <property type="evidence" value="ECO:0007669"/>
    <property type="project" value="TreeGrafter"/>
</dbReference>
<dbReference type="PANTHER" id="PTHR10921">
    <property type="entry name" value="NUCLEAR DISTRIBUTION PROTEIN NUDE HOMOLOG 1"/>
    <property type="match status" value="1"/>
</dbReference>
<comment type="subcellular location">
    <subcellularLocation>
        <location evidence="2">Cytoplasm</location>
        <location evidence="2">Cytoskeleton</location>
        <location evidence="2">Microtubule organizing center</location>
        <location evidence="2">Centrosome</location>
    </subcellularLocation>
    <subcellularLocation>
        <location evidence="1">Cytoplasm</location>
        <location evidence="1">Cytoskeleton</location>
        <location evidence="1">Spindle</location>
    </subcellularLocation>
</comment>
<dbReference type="GO" id="GO:0047496">
    <property type="term" value="P:vesicle transport along microtubule"/>
    <property type="evidence" value="ECO:0007669"/>
    <property type="project" value="TreeGrafter"/>
</dbReference>
<dbReference type="InterPro" id="IPR006964">
    <property type="entry name" value="NUDE_dom"/>
</dbReference>
<evidence type="ECO:0000256" key="3">
    <source>
        <dbReference type="ARBA" id="ARBA00007429"/>
    </source>
</evidence>
<keyword evidence="7" id="KW-0206">Cytoskeleton</keyword>
<evidence type="ECO:0000259" key="9">
    <source>
        <dbReference type="Pfam" id="PF04880"/>
    </source>
</evidence>
<proteinExistence type="inferred from homology"/>
<organism evidence="10 11">
    <name type="scientific">Chironomus riparius</name>
    <dbReference type="NCBI Taxonomy" id="315576"/>
    <lineage>
        <taxon>Eukaryota</taxon>
        <taxon>Metazoa</taxon>
        <taxon>Ecdysozoa</taxon>
        <taxon>Arthropoda</taxon>
        <taxon>Hexapoda</taxon>
        <taxon>Insecta</taxon>
        <taxon>Pterygota</taxon>
        <taxon>Neoptera</taxon>
        <taxon>Endopterygota</taxon>
        <taxon>Diptera</taxon>
        <taxon>Nematocera</taxon>
        <taxon>Chironomoidea</taxon>
        <taxon>Chironomidae</taxon>
        <taxon>Chironominae</taxon>
        <taxon>Chironomus</taxon>
    </lineage>
</organism>
<dbReference type="GO" id="GO:0005874">
    <property type="term" value="C:microtubule"/>
    <property type="evidence" value="ECO:0007669"/>
    <property type="project" value="UniProtKB-KW"/>
</dbReference>
<gene>
    <name evidence="10" type="ORF">CHIRRI_LOCUS10642</name>
</gene>
<comment type="similarity">
    <text evidence="3">Belongs to the nudE family.</text>
</comment>
<dbReference type="OrthoDB" id="5877028at2759"/>
<keyword evidence="5" id="KW-0493">Microtubule</keyword>
<feature type="coiled-coil region" evidence="8">
    <location>
        <begin position="27"/>
        <end position="180"/>
    </location>
</feature>
<sequence>METRTFSSIEEECHYWKELSKLYRKEKLDCQKEFEDFTEESRQLEQELETTLIQNEKQLRDANQTIDILRDENQSLRQRLISYERDATAYETKLNKLLAERDSLKNYIRELEQKNDDLERTNRVVSESVAGFEAMLNQAYEKNAMLEMEIDEKEQLQINLQRLMDEARDLKQELKIRNISLPTKLNNEVIDKNKSMTASKSNVTVETSVSKMNDINDSRNNNSLSLNASMDKTTSTFNNTSMMDTTIHNMSCGTTTTTESLSPKSQIDSGINKSTQNSVLKYDCTINNNPIAASSRVSALNIVADLLKKLDNLEAKLKSWKTQKSPSQRFIEATASFNNNENSCSIENLDRK</sequence>
<dbReference type="GO" id="GO:0000776">
    <property type="term" value="C:kinetochore"/>
    <property type="evidence" value="ECO:0007669"/>
    <property type="project" value="TreeGrafter"/>
</dbReference>
<protein>
    <recommendedName>
        <fullName evidence="9">NUDE domain-containing protein</fullName>
    </recommendedName>
</protein>
<dbReference type="GO" id="GO:0007100">
    <property type="term" value="P:mitotic centrosome separation"/>
    <property type="evidence" value="ECO:0007669"/>
    <property type="project" value="TreeGrafter"/>
</dbReference>
<evidence type="ECO:0000313" key="11">
    <source>
        <dbReference type="Proteomes" id="UP001153620"/>
    </source>
</evidence>
<dbReference type="GO" id="GO:0007059">
    <property type="term" value="P:chromosome segregation"/>
    <property type="evidence" value="ECO:0007669"/>
    <property type="project" value="TreeGrafter"/>
</dbReference>
<evidence type="ECO:0000256" key="8">
    <source>
        <dbReference type="SAM" id="Coils"/>
    </source>
</evidence>
<evidence type="ECO:0000313" key="10">
    <source>
        <dbReference type="EMBL" id="CAG9807796.1"/>
    </source>
</evidence>
<feature type="coiled-coil region" evidence="8">
    <location>
        <begin position="296"/>
        <end position="323"/>
    </location>
</feature>
<keyword evidence="11" id="KW-1185">Reference proteome</keyword>
<dbReference type="GO" id="GO:0008017">
    <property type="term" value="F:microtubule binding"/>
    <property type="evidence" value="ECO:0007669"/>
    <property type="project" value="InterPro"/>
</dbReference>
<reference evidence="10" key="2">
    <citation type="submission" date="2022-10" db="EMBL/GenBank/DDBJ databases">
        <authorList>
            <consortium name="ENA_rothamsted_submissions"/>
            <consortium name="culmorum"/>
            <person name="King R."/>
        </authorList>
    </citation>
    <scope>NUCLEOTIDE SEQUENCE</scope>
</reference>
<dbReference type="GO" id="GO:0007020">
    <property type="term" value="P:microtubule nucleation"/>
    <property type="evidence" value="ECO:0007669"/>
    <property type="project" value="TreeGrafter"/>
</dbReference>
<name>A0A9N9S1T9_9DIPT</name>